<protein>
    <submittedName>
        <fullName evidence="1">Uncharacterized protein</fullName>
    </submittedName>
</protein>
<name>A0A9E7ZVJ2_9HYPH</name>
<proteinExistence type="predicted"/>
<accession>A0A9E7ZVJ2</accession>
<evidence type="ECO:0000313" key="1">
    <source>
        <dbReference type="EMBL" id="UZF87981.1"/>
    </source>
</evidence>
<gene>
    <name evidence="1" type="ORF">NWE54_04125</name>
</gene>
<dbReference type="AlphaFoldDB" id="A0A9E7ZVJ2"/>
<dbReference type="EMBL" id="CP102774">
    <property type="protein sequence ID" value="UZF87981.1"/>
    <property type="molecule type" value="Genomic_DNA"/>
</dbReference>
<reference evidence="1" key="1">
    <citation type="submission" date="2022-08" db="EMBL/GenBank/DDBJ databases">
        <title>Complete Genome Sequences of 2 Bosea sp. soil isolates.</title>
        <authorList>
            <person name="Alvarez Arevalo M."/>
            <person name="Sterndorff E.B."/>
            <person name="Faurdal D."/>
            <person name="Joergensen T.S."/>
            <person name="Weber T."/>
        </authorList>
    </citation>
    <scope>NUCLEOTIDE SEQUENCE</scope>
    <source>
        <strain evidence="1">NBC_00436</strain>
    </source>
</reference>
<organism evidence="1">
    <name type="scientific">Bosea sp. NBC_00436</name>
    <dbReference type="NCBI Taxonomy" id="2969620"/>
    <lineage>
        <taxon>Bacteria</taxon>
        <taxon>Pseudomonadati</taxon>
        <taxon>Pseudomonadota</taxon>
        <taxon>Alphaproteobacteria</taxon>
        <taxon>Hyphomicrobiales</taxon>
        <taxon>Boseaceae</taxon>
        <taxon>Bosea</taxon>
    </lineage>
</organism>
<sequence length="117" mass="12233">MTRRHRNGLPEVPAEIRGQVDDAVARAVADANQRSFGLTKLANFAAKQGVTFDLDSAINGEISLAAARRQIADAVAEADEATLTLCRSTSASAESVNHKQGWDAALSTVTARLGLGG</sequence>